<evidence type="ECO:0000313" key="2">
    <source>
        <dbReference type="Proteomes" id="UP000183200"/>
    </source>
</evidence>
<dbReference type="AlphaFoldDB" id="A0A1G9K896"/>
<dbReference type="EMBL" id="FNGY01000001">
    <property type="protein sequence ID" value="SDL45988.1"/>
    <property type="molecule type" value="Genomic_DNA"/>
</dbReference>
<dbReference type="InterPro" id="IPR032183">
    <property type="entry name" value="PKD-like"/>
</dbReference>
<gene>
    <name evidence="1" type="ORF">SAMN05421820_101501</name>
</gene>
<reference evidence="2" key="1">
    <citation type="submission" date="2016-10" db="EMBL/GenBank/DDBJ databases">
        <authorList>
            <person name="Varghese N."/>
            <person name="Submissions S."/>
        </authorList>
    </citation>
    <scope>NUCLEOTIDE SEQUENCE [LARGE SCALE GENOMIC DNA]</scope>
    <source>
        <strain evidence="2">DSM 19110</strain>
    </source>
</reference>
<dbReference type="Pfam" id="PF16407">
    <property type="entry name" value="PKD_2"/>
    <property type="match status" value="1"/>
</dbReference>
<sequence>MLKRICFSIIGLTLLMISCKKDSLTGDIKDINEVKIGGIAASYTVSLGQPLVITPELNFTMDNSADAGRYQYEWYSAEGVRIDIANTRNLNTEIKLTPGTHNNVYYRVTDTQTGVKWAKMFSISIVTPIYEGWLVLGDVDGTARLDMVSLKDKVYAPVYDVLGLTGSTLKLKGAAVDVSYFPYKSSKQGIYVSAMGTGTTKIDPESFAWDPKMYISYETLMPSVPDNFLADFVQPKGSRSNSYLYKDGKFYYYKDDSGYLYSVPINVMTGSVTEFRAAPFVASVIQGDFSTYGPSILYDATNRKFVNHQPSTVSCSEMPSGTLFNFTTGKDLVHMESTTYNGSFANGDVFAVLKDPGAANFYLARISLAAFGVSFQQNYWDVMDATDIGLAENFAVSPDLGYVFYSVGGKLYEYDMFLKKSKLMLDKGSEKITLLRFHPFVYPFGAATSKYSNKLIVGSYDPAKPSASNGKLELFTVPAVNEDLVLLESYAGFGKIKDITYRERYPK</sequence>
<dbReference type="OrthoDB" id="1095195at2"/>
<dbReference type="Proteomes" id="UP000183200">
    <property type="component" value="Unassembled WGS sequence"/>
</dbReference>
<protein>
    <submittedName>
        <fullName evidence="1">PKD-like family protein</fullName>
    </submittedName>
</protein>
<evidence type="ECO:0000313" key="1">
    <source>
        <dbReference type="EMBL" id="SDL45988.1"/>
    </source>
</evidence>
<dbReference type="PROSITE" id="PS51257">
    <property type="entry name" value="PROKAR_LIPOPROTEIN"/>
    <property type="match status" value="1"/>
</dbReference>
<proteinExistence type="predicted"/>
<organism evidence="1 2">
    <name type="scientific">Pedobacter steynii</name>
    <dbReference type="NCBI Taxonomy" id="430522"/>
    <lineage>
        <taxon>Bacteria</taxon>
        <taxon>Pseudomonadati</taxon>
        <taxon>Bacteroidota</taxon>
        <taxon>Sphingobacteriia</taxon>
        <taxon>Sphingobacteriales</taxon>
        <taxon>Sphingobacteriaceae</taxon>
        <taxon>Pedobacter</taxon>
    </lineage>
</organism>
<dbReference type="RefSeq" id="WP_074604529.1">
    <property type="nucleotide sequence ID" value="NZ_FNGY01000001.1"/>
</dbReference>
<accession>A0A1G9K896</accession>
<name>A0A1G9K896_9SPHI</name>
<keyword evidence="2" id="KW-1185">Reference proteome</keyword>